<feature type="domain" description="Pierisin-like" evidence="1">
    <location>
        <begin position="63"/>
        <end position="194"/>
    </location>
</feature>
<evidence type="ECO:0000259" key="1">
    <source>
        <dbReference type="Pfam" id="PF22596"/>
    </source>
</evidence>
<accession>A0A371GUC7</accession>
<dbReference type="Proteomes" id="UP000257109">
    <property type="component" value="Unassembled WGS sequence"/>
</dbReference>
<evidence type="ECO:0000313" key="2">
    <source>
        <dbReference type="EMBL" id="RDX94158.1"/>
    </source>
</evidence>
<dbReference type="SUPFAM" id="SSF56399">
    <property type="entry name" value="ADP-ribosylation"/>
    <property type="match status" value="1"/>
</dbReference>
<dbReference type="STRING" id="157652.A0A371GUC7"/>
<dbReference type="AlphaFoldDB" id="A0A371GUC7"/>
<dbReference type="Pfam" id="PF22596">
    <property type="entry name" value="Scabin-like"/>
    <property type="match status" value="1"/>
</dbReference>
<comment type="caution">
    <text evidence="2">The sequence shown here is derived from an EMBL/GenBank/DDBJ whole genome shotgun (WGS) entry which is preliminary data.</text>
</comment>
<evidence type="ECO:0000313" key="3">
    <source>
        <dbReference type="Proteomes" id="UP000257109"/>
    </source>
</evidence>
<organism evidence="2 3">
    <name type="scientific">Mucuna pruriens</name>
    <name type="common">Velvet bean</name>
    <name type="synonym">Dolichos pruriens</name>
    <dbReference type="NCBI Taxonomy" id="157652"/>
    <lineage>
        <taxon>Eukaryota</taxon>
        <taxon>Viridiplantae</taxon>
        <taxon>Streptophyta</taxon>
        <taxon>Embryophyta</taxon>
        <taxon>Tracheophyta</taxon>
        <taxon>Spermatophyta</taxon>
        <taxon>Magnoliopsida</taxon>
        <taxon>eudicotyledons</taxon>
        <taxon>Gunneridae</taxon>
        <taxon>Pentapetalae</taxon>
        <taxon>rosids</taxon>
        <taxon>fabids</taxon>
        <taxon>Fabales</taxon>
        <taxon>Fabaceae</taxon>
        <taxon>Papilionoideae</taxon>
        <taxon>50 kb inversion clade</taxon>
        <taxon>NPAAA clade</taxon>
        <taxon>indigoferoid/millettioid clade</taxon>
        <taxon>Phaseoleae</taxon>
        <taxon>Mucuna</taxon>
    </lineage>
</organism>
<feature type="non-terminal residue" evidence="2">
    <location>
        <position position="1"/>
    </location>
</feature>
<protein>
    <recommendedName>
        <fullName evidence="1">Pierisin-like domain-containing protein</fullName>
    </recommendedName>
</protein>
<proteinExistence type="predicted"/>
<name>A0A371GUC7_MUCPR</name>
<dbReference type="OrthoDB" id="1417483at2759"/>
<dbReference type="InterPro" id="IPR054695">
    <property type="entry name" value="Pierisin-like_dom"/>
</dbReference>
<reference evidence="2" key="1">
    <citation type="submission" date="2018-05" db="EMBL/GenBank/DDBJ databases">
        <title>Draft genome of Mucuna pruriens seed.</title>
        <authorList>
            <person name="Nnadi N.E."/>
            <person name="Vos R."/>
            <person name="Hasami M.H."/>
            <person name="Devisetty U.K."/>
            <person name="Aguiy J.C."/>
        </authorList>
    </citation>
    <scope>NUCLEOTIDE SEQUENCE [LARGE SCALE GENOMIC DNA]</scope>
    <source>
        <strain evidence="2">JCA_2017</strain>
    </source>
</reference>
<dbReference type="Gene3D" id="3.90.210.10">
    <property type="entry name" value="Heat-Labile Enterotoxin, subunit A"/>
    <property type="match status" value="1"/>
</dbReference>
<dbReference type="EMBL" id="QJKJ01004446">
    <property type="protein sequence ID" value="RDX94158.1"/>
    <property type="molecule type" value="Genomic_DNA"/>
</dbReference>
<sequence>MSIPPNEPSRGCASNFAQPVGQEDVGEAQNLLNNVERVNCIEGNLNRISYRPGDLECDIRRAVYRWDTRPYQQIFAHGFQARPQGDTPNSTYYNLVHFVQNAGAPLDSNRPATITHAFVSTTLNNAWQPRPSMQVLPEGGQITFYRYEVYAPGGIWVAVTLGDAYQYSSQAEVCFVGGIAPQYIRSCLIYTATRPSGSRARKRPVGKISRLGHIQEEESITHLTPTGWIRPARMYTIRPTTTTKPRRANV</sequence>
<keyword evidence="3" id="KW-1185">Reference proteome</keyword>
<gene>
    <name evidence="2" type="ORF">CR513_23489</name>
</gene>